<dbReference type="PROSITE" id="PS50928">
    <property type="entry name" value="ABC_TM1"/>
    <property type="match status" value="1"/>
</dbReference>
<dbReference type="InterPro" id="IPR035906">
    <property type="entry name" value="MetI-like_sf"/>
</dbReference>
<dbReference type="AlphaFoldDB" id="A0A6G9RP50"/>
<gene>
    <name evidence="10" type="ORF">GY169_15200</name>
</gene>
<organism evidence="10 11">
    <name type="scientific">Kluyvera genomosp. 3</name>
    <dbReference type="NCBI Taxonomy" id="2774055"/>
    <lineage>
        <taxon>Bacteria</taxon>
        <taxon>Pseudomonadati</taxon>
        <taxon>Pseudomonadota</taxon>
        <taxon>Gammaproteobacteria</taxon>
        <taxon>Enterobacterales</taxon>
        <taxon>Enterobacteriaceae</taxon>
        <taxon>Kluyvera</taxon>
    </lineage>
</organism>
<comment type="subcellular location">
    <subcellularLocation>
        <location evidence="1">Cell inner membrane</location>
        <topology evidence="1">Multi-pass membrane protein</topology>
    </subcellularLocation>
    <subcellularLocation>
        <location evidence="8">Cell membrane</location>
        <topology evidence="8">Multi-pass membrane protein</topology>
    </subcellularLocation>
</comment>
<dbReference type="Proteomes" id="UP000503580">
    <property type="component" value="Chromosome"/>
</dbReference>
<evidence type="ECO:0000313" key="11">
    <source>
        <dbReference type="Proteomes" id="UP000503580"/>
    </source>
</evidence>
<evidence type="ECO:0000256" key="4">
    <source>
        <dbReference type="ARBA" id="ARBA00022519"/>
    </source>
</evidence>
<dbReference type="GO" id="GO:0005886">
    <property type="term" value="C:plasma membrane"/>
    <property type="evidence" value="ECO:0007669"/>
    <property type="project" value="UniProtKB-SubCell"/>
</dbReference>
<dbReference type="PANTHER" id="PTHR30465">
    <property type="entry name" value="INNER MEMBRANE ABC TRANSPORTER"/>
    <property type="match status" value="1"/>
</dbReference>
<evidence type="ECO:0000256" key="7">
    <source>
        <dbReference type="ARBA" id="ARBA00023136"/>
    </source>
</evidence>
<dbReference type="SUPFAM" id="SSF161098">
    <property type="entry name" value="MetI-like"/>
    <property type="match status" value="1"/>
</dbReference>
<dbReference type="KEGG" id="kgn:GY169_15200"/>
<feature type="transmembrane region" description="Helical" evidence="8">
    <location>
        <begin position="144"/>
        <end position="170"/>
    </location>
</feature>
<evidence type="ECO:0000313" key="10">
    <source>
        <dbReference type="EMBL" id="QIR28067.1"/>
    </source>
</evidence>
<dbReference type="EMBL" id="CP050321">
    <property type="protein sequence ID" value="QIR28067.1"/>
    <property type="molecule type" value="Genomic_DNA"/>
</dbReference>
<evidence type="ECO:0000256" key="2">
    <source>
        <dbReference type="ARBA" id="ARBA00022448"/>
    </source>
</evidence>
<keyword evidence="4" id="KW-0997">Cell inner membrane</keyword>
<dbReference type="Pfam" id="PF19300">
    <property type="entry name" value="BPD_transp_1_N"/>
    <property type="match status" value="1"/>
</dbReference>
<sequence>MTFSTLVNTLLRSALTLLLMLIVAFALTRIAYQDPAVMLAPRNATPEAIAAIARALHLNDPWYQQLRYFLLRGPEIQGAPVGMLHWPPALGYSFRFQTPVTQLILQKVPVTLSLALGALVIWTAISLLTGVLAARYRDRFVDRLLAFFAYIALSLPTFLSGMLIIFFLFYQLSLHNLNWFPAGGYVALREDPWQWARHLALPWLTLALAEMGIFQRVLRSSMLDVLHRDYIRTARAKGVSEWRVYFDHALKPALSPVLMLTGLELAAIMGGAIVTEKMFGLDGVGRLAIDAALDGDFPVVIGTTIFAACVFIVCNLLTDVLHRLFLRSH</sequence>
<keyword evidence="2 8" id="KW-0813">Transport</keyword>
<evidence type="ECO:0000259" key="9">
    <source>
        <dbReference type="PROSITE" id="PS50928"/>
    </source>
</evidence>
<dbReference type="RefSeq" id="WP_167576242.1">
    <property type="nucleotide sequence ID" value="NZ_CP050321.1"/>
</dbReference>
<reference evidence="10 11" key="1">
    <citation type="submission" date="2020-02" db="EMBL/GenBank/DDBJ databases">
        <title>Whole genome PO2S7.</title>
        <authorList>
            <person name="Singha K.M."/>
        </authorList>
    </citation>
    <scope>NUCLEOTIDE SEQUENCE [LARGE SCALE GENOMIC DNA]</scope>
    <source>
        <strain evidence="10 11">PO2S7</strain>
    </source>
</reference>
<dbReference type="CDD" id="cd06261">
    <property type="entry name" value="TM_PBP2"/>
    <property type="match status" value="1"/>
</dbReference>
<evidence type="ECO:0000256" key="1">
    <source>
        <dbReference type="ARBA" id="ARBA00004429"/>
    </source>
</evidence>
<evidence type="ECO:0000256" key="3">
    <source>
        <dbReference type="ARBA" id="ARBA00022475"/>
    </source>
</evidence>
<dbReference type="Gene3D" id="1.10.3720.10">
    <property type="entry name" value="MetI-like"/>
    <property type="match status" value="1"/>
</dbReference>
<keyword evidence="6 8" id="KW-1133">Transmembrane helix</keyword>
<dbReference type="InterPro" id="IPR045621">
    <property type="entry name" value="BPD_transp_1_N"/>
</dbReference>
<accession>A0A6G9RP50</accession>
<keyword evidence="11" id="KW-1185">Reference proteome</keyword>
<keyword evidence="3" id="KW-1003">Cell membrane</keyword>
<dbReference type="PANTHER" id="PTHR30465:SF0">
    <property type="entry name" value="OLIGOPEPTIDE TRANSPORT SYSTEM PERMEASE PROTEIN APPB"/>
    <property type="match status" value="1"/>
</dbReference>
<dbReference type="InterPro" id="IPR000515">
    <property type="entry name" value="MetI-like"/>
</dbReference>
<feature type="domain" description="ABC transmembrane type-1" evidence="9">
    <location>
        <begin position="108"/>
        <end position="322"/>
    </location>
</feature>
<keyword evidence="7 8" id="KW-0472">Membrane</keyword>
<dbReference type="Pfam" id="PF00528">
    <property type="entry name" value="BPD_transp_1"/>
    <property type="match status" value="1"/>
</dbReference>
<comment type="similarity">
    <text evidence="8">Belongs to the binding-protein-dependent transport system permease family.</text>
</comment>
<feature type="transmembrane region" description="Helical" evidence="8">
    <location>
        <begin position="253"/>
        <end position="274"/>
    </location>
</feature>
<keyword evidence="5 8" id="KW-0812">Transmembrane</keyword>
<evidence type="ECO:0000256" key="5">
    <source>
        <dbReference type="ARBA" id="ARBA00022692"/>
    </source>
</evidence>
<dbReference type="GO" id="GO:0055085">
    <property type="term" value="P:transmembrane transport"/>
    <property type="evidence" value="ECO:0007669"/>
    <property type="project" value="InterPro"/>
</dbReference>
<evidence type="ECO:0000256" key="6">
    <source>
        <dbReference type="ARBA" id="ARBA00022989"/>
    </source>
</evidence>
<evidence type="ECO:0000256" key="8">
    <source>
        <dbReference type="RuleBase" id="RU363032"/>
    </source>
</evidence>
<name>A0A6G9RP50_9ENTR</name>
<protein>
    <submittedName>
        <fullName evidence="10">ABC transporter permease</fullName>
    </submittedName>
</protein>
<feature type="transmembrane region" description="Helical" evidence="8">
    <location>
        <begin position="110"/>
        <end position="132"/>
    </location>
</feature>
<feature type="transmembrane region" description="Helical" evidence="8">
    <location>
        <begin position="297"/>
        <end position="318"/>
    </location>
</feature>
<proteinExistence type="inferred from homology"/>